<evidence type="ECO:0000313" key="3">
    <source>
        <dbReference type="EMBL" id="KAF6209918.1"/>
    </source>
</evidence>
<accession>A0A8S9XNW3</accession>
<evidence type="ECO:0000313" key="4">
    <source>
        <dbReference type="Proteomes" id="UP000466442"/>
    </source>
</evidence>
<sequence length="222" mass="24450">MGDTTKIVVVCTALAFGMALAAENGTMKIPDNLIKLMMPNGSVEISIKGQIGNESQRAMKLLLKSLKSAIDGLGYSLSRTTTNRLLNAARDLQIGVPGASDGNGSGSKEAIEGDLINSSPPADENLFTEFEEQYEYGHANHLDDSKPLDYAYPVDQDTSFQKDLDEQYRADLEVNYTSMELENKERIGDDNIDKYMLPAEDEYENFGKEPGNRPKNNIRANT</sequence>
<dbReference type="Proteomes" id="UP000466442">
    <property type="component" value="Unassembled WGS sequence"/>
</dbReference>
<feature type="chain" id="PRO_5035747927" evidence="2">
    <location>
        <begin position="22"/>
        <end position="222"/>
    </location>
</feature>
<name>A0A8S9XNW3_APOLU</name>
<protein>
    <submittedName>
        <fullName evidence="3">Uncharacterized protein</fullName>
    </submittedName>
</protein>
<dbReference type="AlphaFoldDB" id="A0A8S9XNW3"/>
<feature type="signal peptide" evidence="2">
    <location>
        <begin position="1"/>
        <end position="21"/>
    </location>
</feature>
<comment type="caution">
    <text evidence="3">The sequence shown here is derived from an EMBL/GenBank/DDBJ whole genome shotgun (WGS) entry which is preliminary data.</text>
</comment>
<evidence type="ECO:0000256" key="2">
    <source>
        <dbReference type="SAM" id="SignalP"/>
    </source>
</evidence>
<feature type="region of interest" description="Disordered" evidence="1">
    <location>
        <begin position="96"/>
        <end position="122"/>
    </location>
</feature>
<proteinExistence type="predicted"/>
<keyword evidence="2" id="KW-0732">Signal</keyword>
<organism evidence="3 4">
    <name type="scientific">Apolygus lucorum</name>
    <name type="common">Small green plant bug</name>
    <name type="synonym">Lygocoris lucorum</name>
    <dbReference type="NCBI Taxonomy" id="248454"/>
    <lineage>
        <taxon>Eukaryota</taxon>
        <taxon>Metazoa</taxon>
        <taxon>Ecdysozoa</taxon>
        <taxon>Arthropoda</taxon>
        <taxon>Hexapoda</taxon>
        <taxon>Insecta</taxon>
        <taxon>Pterygota</taxon>
        <taxon>Neoptera</taxon>
        <taxon>Paraneoptera</taxon>
        <taxon>Hemiptera</taxon>
        <taxon>Heteroptera</taxon>
        <taxon>Panheteroptera</taxon>
        <taxon>Cimicomorpha</taxon>
        <taxon>Miridae</taxon>
        <taxon>Mirini</taxon>
        <taxon>Apolygus</taxon>
    </lineage>
</organism>
<gene>
    <name evidence="3" type="ORF">GE061_015672</name>
</gene>
<feature type="region of interest" description="Disordered" evidence="1">
    <location>
        <begin position="202"/>
        <end position="222"/>
    </location>
</feature>
<keyword evidence="4" id="KW-1185">Reference proteome</keyword>
<reference evidence="3" key="1">
    <citation type="journal article" date="2021" name="Mol. Ecol. Resour.">
        <title>Apolygus lucorum genome provides insights into omnivorousness and mesophyll feeding.</title>
        <authorList>
            <person name="Liu Y."/>
            <person name="Liu H."/>
            <person name="Wang H."/>
            <person name="Huang T."/>
            <person name="Liu B."/>
            <person name="Yang B."/>
            <person name="Yin L."/>
            <person name="Li B."/>
            <person name="Zhang Y."/>
            <person name="Zhang S."/>
            <person name="Jiang F."/>
            <person name="Zhang X."/>
            <person name="Ren Y."/>
            <person name="Wang B."/>
            <person name="Wang S."/>
            <person name="Lu Y."/>
            <person name="Wu K."/>
            <person name="Fan W."/>
            <person name="Wang G."/>
        </authorList>
    </citation>
    <scope>NUCLEOTIDE SEQUENCE</scope>
    <source>
        <strain evidence="3">12Hb</strain>
    </source>
</reference>
<dbReference type="EMBL" id="WIXP02000006">
    <property type="protein sequence ID" value="KAF6209918.1"/>
    <property type="molecule type" value="Genomic_DNA"/>
</dbReference>
<evidence type="ECO:0000256" key="1">
    <source>
        <dbReference type="SAM" id="MobiDB-lite"/>
    </source>
</evidence>